<dbReference type="PANTHER" id="PTHR10704">
    <property type="entry name" value="CARBOHYDRATE SULFOTRANSFERASE"/>
    <property type="match status" value="1"/>
</dbReference>
<dbReference type="InterPro" id="IPR000863">
    <property type="entry name" value="Sulfotransferase_dom"/>
</dbReference>
<evidence type="ECO:0000256" key="1">
    <source>
        <dbReference type="SAM" id="SignalP"/>
    </source>
</evidence>
<evidence type="ECO:0000313" key="4">
    <source>
        <dbReference type="Proteomes" id="UP001519460"/>
    </source>
</evidence>
<proteinExistence type="predicted"/>
<feature type="domain" description="Sulfotransferase" evidence="2">
    <location>
        <begin position="73"/>
        <end position="368"/>
    </location>
</feature>
<feature type="signal peptide" evidence="1">
    <location>
        <begin position="1"/>
        <end position="19"/>
    </location>
</feature>
<organism evidence="3 4">
    <name type="scientific">Batillaria attramentaria</name>
    <dbReference type="NCBI Taxonomy" id="370345"/>
    <lineage>
        <taxon>Eukaryota</taxon>
        <taxon>Metazoa</taxon>
        <taxon>Spiralia</taxon>
        <taxon>Lophotrochozoa</taxon>
        <taxon>Mollusca</taxon>
        <taxon>Gastropoda</taxon>
        <taxon>Caenogastropoda</taxon>
        <taxon>Sorbeoconcha</taxon>
        <taxon>Cerithioidea</taxon>
        <taxon>Batillariidae</taxon>
        <taxon>Batillaria</taxon>
    </lineage>
</organism>
<evidence type="ECO:0000313" key="3">
    <source>
        <dbReference type="EMBL" id="KAK7492742.1"/>
    </source>
</evidence>
<keyword evidence="4" id="KW-1185">Reference proteome</keyword>
<dbReference type="Proteomes" id="UP001519460">
    <property type="component" value="Unassembled WGS sequence"/>
</dbReference>
<accession>A0ABD0KZZ5</accession>
<evidence type="ECO:0000259" key="2">
    <source>
        <dbReference type="Pfam" id="PF00685"/>
    </source>
</evidence>
<dbReference type="PANTHER" id="PTHR10704:SF44">
    <property type="entry name" value="LD35051P-RELATED"/>
    <property type="match status" value="1"/>
</dbReference>
<dbReference type="InterPro" id="IPR027417">
    <property type="entry name" value="P-loop_NTPase"/>
</dbReference>
<feature type="chain" id="PRO_5044854371" description="Sulfotransferase domain-containing protein" evidence="1">
    <location>
        <begin position="20"/>
        <end position="396"/>
    </location>
</feature>
<dbReference type="EMBL" id="JACVVK020000100">
    <property type="protein sequence ID" value="KAK7492742.1"/>
    <property type="molecule type" value="Genomic_DNA"/>
</dbReference>
<keyword evidence="1" id="KW-0732">Signal</keyword>
<name>A0ABD0KZZ5_9CAEN</name>
<comment type="caution">
    <text evidence="3">The sequence shown here is derived from an EMBL/GenBank/DDBJ whole genome shotgun (WGS) entry which is preliminary data.</text>
</comment>
<sequence>MAVKRKVALFLLLQTIVVASVFFVYKQGMRETPSRPQRGTMTDDDAILCDSSVSAHAQKFALGVPPDKKTEVKLILLTYMRSGSTFAGDLFNQHPDVFYVFEPLRPIQNQIIRKHTGAIFLDLNPVWQNADKQEKSLQTQVTKAYLDCRFGALNLRAFYDATFLSVGKKTKPFIDCRRNHQGIMGILGCLPLLQNPCAAARVTSLKTIRLSMEQAASLAKSDPKVKVVHLVRDPRGTLRSQRIYGKFKPSETDQFSKTFCKRVLQDAQVADKLTATYPGRVLRVRYEDLASEPLNFAEKMLGFAGLTLNDGLRGYIWNITMAGNTSRGVLRNERSNSSETSMEWRLKFDFNSTSTIDNNCREVYQRFGYLPLKTKRDLVDLGVPSVLGYAKVHGLW</sequence>
<protein>
    <recommendedName>
        <fullName evidence="2">Sulfotransferase domain-containing protein</fullName>
    </recommendedName>
</protein>
<dbReference type="SUPFAM" id="SSF52540">
    <property type="entry name" value="P-loop containing nucleoside triphosphate hydrolases"/>
    <property type="match status" value="1"/>
</dbReference>
<reference evidence="3 4" key="1">
    <citation type="journal article" date="2023" name="Sci. Data">
        <title>Genome assembly of the Korean intertidal mud-creeper Batillaria attramentaria.</title>
        <authorList>
            <person name="Patra A.K."/>
            <person name="Ho P.T."/>
            <person name="Jun S."/>
            <person name="Lee S.J."/>
            <person name="Kim Y."/>
            <person name="Won Y.J."/>
        </authorList>
    </citation>
    <scope>NUCLEOTIDE SEQUENCE [LARGE SCALE GENOMIC DNA]</scope>
    <source>
        <strain evidence="3">Wonlab-2016</strain>
    </source>
</reference>
<gene>
    <name evidence="3" type="ORF">BaRGS_00016047</name>
</gene>
<dbReference type="InterPro" id="IPR051135">
    <property type="entry name" value="Gal/GlcNAc/GalNAc_ST"/>
</dbReference>
<dbReference type="Pfam" id="PF00685">
    <property type="entry name" value="Sulfotransfer_1"/>
    <property type="match status" value="1"/>
</dbReference>
<dbReference type="Gene3D" id="3.40.50.300">
    <property type="entry name" value="P-loop containing nucleotide triphosphate hydrolases"/>
    <property type="match status" value="1"/>
</dbReference>
<dbReference type="AlphaFoldDB" id="A0ABD0KZZ5"/>